<evidence type="ECO:0000313" key="2">
    <source>
        <dbReference type="Proteomes" id="UP000095606"/>
    </source>
</evidence>
<keyword evidence="1" id="KW-0812">Transmembrane</keyword>
<dbReference type="EMBL" id="CZAE01000005">
    <property type="protein sequence ID" value="CUO91180.1"/>
    <property type="molecule type" value="Genomic_DNA"/>
</dbReference>
<reference evidence="1 2" key="1">
    <citation type="submission" date="2015-09" db="EMBL/GenBank/DDBJ databases">
        <authorList>
            <consortium name="Pathogen Informatics"/>
        </authorList>
    </citation>
    <scope>NUCLEOTIDE SEQUENCE [LARGE SCALE GENOMIC DNA]</scope>
    <source>
        <strain evidence="1 2">2789STDY5834846</strain>
    </source>
</reference>
<accession>A0A174J247</accession>
<gene>
    <name evidence="1" type="ORF">ERS852461_01415</name>
</gene>
<protein>
    <submittedName>
        <fullName evidence="1">Putative exported transmembrane protein</fullName>
    </submittedName>
</protein>
<keyword evidence="1" id="KW-0472">Membrane</keyword>
<dbReference type="AlphaFoldDB" id="A0A174J247"/>
<sequence>MDQGKSLIVALSQDAALNRPVEAREHVRRMHELFFTLAPDKAAIESNINRAMYLADKSLYSYYRDWNEKGYYNRLISGNINQTVLVDSMQCDFDNYPYRITTFARQMIIRNSNITERSLVTRCFLQSTVRSDNNPQGFMAERFEILENRDIRTVER</sequence>
<dbReference type="InterPro" id="IPR022276">
    <property type="entry name" value="Conjug_transposon_TraK"/>
</dbReference>
<dbReference type="NCBIfam" id="TIGR03781">
    <property type="entry name" value="Bac_Flav_CT_K"/>
    <property type="match status" value="1"/>
</dbReference>
<name>A0A174J247_9BACE</name>
<dbReference type="PATRIC" id="fig|818.23.peg.1589"/>
<evidence type="ECO:0000313" key="1">
    <source>
        <dbReference type="EMBL" id="CUO91180.1"/>
    </source>
</evidence>
<organism evidence="1 2">
    <name type="scientific">Bacteroides faecis</name>
    <dbReference type="NCBI Taxonomy" id="674529"/>
    <lineage>
        <taxon>Bacteria</taxon>
        <taxon>Pseudomonadati</taxon>
        <taxon>Bacteroidota</taxon>
        <taxon>Bacteroidia</taxon>
        <taxon>Bacteroidales</taxon>
        <taxon>Bacteroidaceae</taxon>
        <taxon>Bacteroides</taxon>
    </lineage>
</organism>
<proteinExistence type="predicted"/>
<dbReference type="Proteomes" id="UP000095606">
    <property type="component" value="Unassembled WGS sequence"/>
</dbReference>